<sequence>MKTKSLLFSIILFLIANQALANTELDTNIKSDSSKLEKDTRGLYQLPPNYYNINDLDDITKKTFKPSIYVAINGGWGQQTNMSKGGGTVVANLGYRFSESYAVEFVYQNFLVSQYNTTQVNNYFAGAAKYYYKINNYITAYAAAGLGIGHTNINGIANQRNAPSSYLDTNNTWGGFAVFPVGVMFPIKYIDNLSLKVTYTYTISFSGDSQNFVTSGLQYSF</sequence>
<keyword evidence="1" id="KW-0732">Signal</keyword>
<dbReference type="EMBL" id="CP076680">
    <property type="protein sequence ID" value="QWU99748.1"/>
    <property type="molecule type" value="Genomic_DNA"/>
</dbReference>
<proteinExistence type="predicted"/>
<feature type="signal peptide" evidence="1">
    <location>
        <begin position="1"/>
        <end position="21"/>
    </location>
</feature>
<dbReference type="Gene3D" id="2.40.160.20">
    <property type="match status" value="1"/>
</dbReference>
<accession>A0AAJ4TLC1</accession>
<feature type="chain" id="PRO_5042489471" evidence="1">
    <location>
        <begin position="22"/>
        <end position="221"/>
    </location>
</feature>
<evidence type="ECO:0000313" key="2">
    <source>
        <dbReference type="EMBL" id="QWU99748.1"/>
    </source>
</evidence>
<dbReference type="AlphaFoldDB" id="A0AAJ4TLC1"/>
<evidence type="ECO:0000313" key="3">
    <source>
        <dbReference type="Proteomes" id="UP000683421"/>
    </source>
</evidence>
<reference evidence="2 3" key="1">
    <citation type="submission" date="2021-06" db="EMBL/GenBank/DDBJ databases">
        <title>Ulceroglandular infection and bacteremia caused by Francisella salimarina in an immunocompromised patient, France.</title>
        <authorList>
            <person name="Hennebique A."/>
            <person name="Caspar Y."/>
            <person name="Maurin M."/>
            <person name="Boisset S."/>
            <person name="Pelloux I."/>
            <person name="Gallego-Hernanz M.P."/>
            <person name="Burucoa C."/>
            <person name="Cazenave-Roblot F."/>
            <person name="Plouzeau C."/>
            <person name="Rammaert B."/>
        </authorList>
    </citation>
    <scope>NUCLEOTIDE SEQUENCE [LARGE SCALE GENOMIC DNA]</scope>
    <source>
        <strain evidence="2 3">CHUGA-F75</strain>
    </source>
</reference>
<dbReference type="InterPro" id="IPR011250">
    <property type="entry name" value="OMP/PagP_B-barrel"/>
</dbReference>
<protein>
    <submittedName>
        <fullName evidence="2">Porin family protein</fullName>
    </submittedName>
</protein>
<name>A0AAJ4TLC1_9GAMM</name>
<evidence type="ECO:0000256" key="1">
    <source>
        <dbReference type="SAM" id="SignalP"/>
    </source>
</evidence>
<dbReference type="SUPFAM" id="SSF56925">
    <property type="entry name" value="OMPA-like"/>
    <property type="match status" value="1"/>
</dbReference>
<gene>
    <name evidence="2" type="ORF">KQR59_02405</name>
</gene>
<dbReference type="Proteomes" id="UP000683421">
    <property type="component" value="Chromosome"/>
</dbReference>
<organism evidence="2 3">
    <name type="scientific">Francisella salimarina</name>
    <dbReference type="NCBI Taxonomy" id="2599927"/>
    <lineage>
        <taxon>Bacteria</taxon>
        <taxon>Pseudomonadati</taxon>
        <taxon>Pseudomonadota</taxon>
        <taxon>Gammaproteobacteria</taxon>
        <taxon>Thiotrichales</taxon>
        <taxon>Francisellaceae</taxon>
        <taxon>Francisella</taxon>
    </lineage>
</organism>
<keyword evidence="3" id="KW-1185">Reference proteome</keyword>
<dbReference type="RefSeq" id="WP_013923599.1">
    <property type="nucleotide sequence ID" value="NZ_CP076680.1"/>
</dbReference>
<dbReference type="KEGG" id="fsr:KQR59_02405"/>